<keyword evidence="5" id="KW-1185">Reference proteome</keyword>
<name>A0ABV7V554_9SPHN</name>
<comment type="caution">
    <text evidence="4">The sequence shown here is derived from an EMBL/GenBank/DDBJ whole genome shotgun (WGS) entry which is preliminary data.</text>
</comment>
<dbReference type="Pfam" id="PF05036">
    <property type="entry name" value="SPOR"/>
    <property type="match status" value="1"/>
</dbReference>
<dbReference type="PROSITE" id="PS50005">
    <property type="entry name" value="TPR"/>
    <property type="match status" value="1"/>
</dbReference>
<feature type="chain" id="PRO_5045848828" evidence="2">
    <location>
        <begin position="31"/>
        <end position="478"/>
    </location>
</feature>
<evidence type="ECO:0000259" key="3">
    <source>
        <dbReference type="PROSITE" id="PS51724"/>
    </source>
</evidence>
<dbReference type="PROSITE" id="PS51724">
    <property type="entry name" value="SPOR"/>
    <property type="match status" value="1"/>
</dbReference>
<dbReference type="InterPro" id="IPR036680">
    <property type="entry name" value="SPOR-like_sf"/>
</dbReference>
<dbReference type="Proteomes" id="UP001595683">
    <property type="component" value="Unassembled WGS sequence"/>
</dbReference>
<reference evidence="5" key="1">
    <citation type="journal article" date="2019" name="Int. J. Syst. Evol. Microbiol.">
        <title>The Global Catalogue of Microorganisms (GCM) 10K type strain sequencing project: providing services to taxonomists for standard genome sequencing and annotation.</title>
        <authorList>
            <consortium name="The Broad Institute Genomics Platform"/>
            <consortium name="The Broad Institute Genome Sequencing Center for Infectious Disease"/>
            <person name="Wu L."/>
            <person name="Ma J."/>
        </authorList>
    </citation>
    <scope>NUCLEOTIDE SEQUENCE [LARGE SCALE GENOMIC DNA]</scope>
    <source>
        <strain evidence="5">KCTC 42224</strain>
    </source>
</reference>
<feature type="signal peptide" evidence="2">
    <location>
        <begin position="1"/>
        <end position="30"/>
    </location>
</feature>
<dbReference type="InterPro" id="IPR019734">
    <property type="entry name" value="TPR_rpt"/>
</dbReference>
<organism evidence="4 5">
    <name type="scientific">Novosphingobium pokkalii</name>
    <dbReference type="NCBI Taxonomy" id="1770194"/>
    <lineage>
        <taxon>Bacteria</taxon>
        <taxon>Pseudomonadati</taxon>
        <taxon>Pseudomonadota</taxon>
        <taxon>Alphaproteobacteria</taxon>
        <taxon>Sphingomonadales</taxon>
        <taxon>Sphingomonadaceae</taxon>
        <taxon>Novosphingobium</taxon>
    </lineage>
</organism>
<dbReference type="SUPFAM" id="SSF48452">
    <property type="entry name" value="TPR-like"/>
    <property type="match status" value="1"/>
</dbReference>
<evidence type="ECO:0000256" key="1">
    <source>
        <dbReference type="PROSITE-ProRule" id="PRU00339"/>
    </source>
</evidence>
<protein>
    <submittedName>
        <fullName evidence="4">SPOR domain-containing protein</fullName>
    </submittedName>
</protein>
<feature type="repeat" description="TPR" evidence="1">
    <location>
        <begin position="68"/>
        <end position="101"/>
    </location>
</feature>
<keyword evidence="1" id="KW-0802">TPR repeat</keyword>
<evidence type="ECO:0000313" key="5">
    <source>
        <dbReference type="Proteomes" id="UP001595683"/>
    </source>
</evidence>
<gene>
    <name evidence="4" type="ORF">ACFOOT_11045</name>
</gene>
<feature type="domain" description="SPOR" evidence="3">
    <location>
        <begin position="376"/>
        <end position="460"/>
    </location>
</feature>
<dbReference type="Pfam" id="PF14559">
    <property type="entry name" value="TPR_19"/>
    <property type="match status" value="1"/>
</dbReference>
<evidence type="ECO:0000313" key="4">
    <source>
        <dbReference type="EMBL" id="MFC3671961.1"/>
    </source>
</evidence>
<evidence type="ECO:0000256" key="2">
    <source>
        <dbReference type="SAM" id="SignalP"/>
    </source>
</evidence>
<accession>A0ABV7V554</accession>
<keyword evidence="2" id="KW-0732">Signal</keyword>
<dbReference type="EMBL" id="JBHRYE010000017">
    <property type="protein sequence ID" value="MFC3671961.1"/>
    <property type="molecule type" value="Genomic_DNA"/>
</dbReference>
<dbReference type="Gene3D" id="1.25.40.10">
    <property type="entry name" value="Tetratricopeptide repeat domain"/>
    <property type="match status" value="1"/>
</dbReference>
<dbReference type="Gene3D" id="3.30.70.1070">
    <property type="entry name" value="Sporulation related repeat"/>
    <property type="match status" value="1"/>
</dbReference>
<dbReference type="InterPro" id="IPR011990">
    <property type="entry name" value="TPR-like_helical_dom_sf"/>
</dbReference>
<dbReference type="InterPro" id="IPR007730">
    <property type="entry name" value="SPOR-like_dom"/>
</dbReference>
<dbReference type="PROSITE" id="PS51257">
    <property type="entry name" value="PROKAR_LIPOPROTEIN"/>
    <property type="match status" value="1"/>
</dbReference>
<sequence length="478" mass="48811">MTPLRTNRPFATTALATTLAASLLAGCAQTAPHPGQTASRAQSALLGGEAVKAVALAEQAVLADPRNPGYRMLLGSAYMRAGRFVAARQAYDDAMELGQDDGKVALSLALTDIALGHPDVALDTLGAHRQQIPVADYGLALALAGQADQAVQVLSGAVRAGDDTPKLRQNLAYAMAMAGHWREARDMAAQDVPADQLAARMAQWAQLNDPGNMRLRVASVLGVPAGLEDEGQPAALALANFPAAAQPVEQAAQTATAQAAAAPAASAQAPMLAQFAAQELPAIDNGAPQPQVADASAAPTAEKLAAIDMPPSSAAATPVGATPAWAIAPRPAMAHPVVAATPALLSRKLAKADRAPALMAKAAQARVATLSLRADAVPTGTHLVQLGAFSTQEGAHRAWRHYLAINPALKGYRPVITAATVNGRQFWRTQAAGFASAAPARALCGTLKAKGGVCIVLANPVSGGPTAAPAIRFASNRR</sequence>
<proteinExistence type="predicted"/>
<dbReference type="RefSeq" id="WP_191323889.1">
    <property type="nucleotide sequence ID" value="NZ_BMZP01000006.1"/>
</dbReference>
<dbReference type="SUPFAM" id="SSF110997">
    <property type="entry name" value="Sporulation related repeat"/>
    <property type="match status" value="1"/>
</dbReference>